<evidence type="ECO:0000313" key="4">
    <source>
        <dbReference type="Proteomes" id="UP000199320"/>
    </source>
</evidence>
<accession>A0A1G6L2V6</accession>
<dbReference type="STRING" id="392421.SAMN04488694_103139"/>
<reference evidence="3" key="1">
    <citation type="submission" date="2016-10" db="EMBL/GenBank/DDBJ databases">
        <authorList>
            <person name="de Groot N.N."/>
        </authorList>
    </citation>
    <scope>NUCLEOTIDE SEQUENCE [LARGE SCALE GENOMIC DNA]</scope>
    <source>
        <strain evidence="3">CDM_6</strain>
    </source>
</reference>
<organism evidence="2 5">
    <name type="scientific">Natrinema hispanicum</name>
    <dbReference type="NCBI Taxonomy" id="392421"/>
    <lineage>
        <taxon>Archaea</taxon>
        <taxon>Methanobacteriati</taxon>
        <taxon>Methanobacteriota</taxon>
        <taxon>Stenosarchaea group</taxon>
        <taxon>Halobacteria</taxon>
        <taxon>Halobacteriales</taxon>
        <taxon>Natrialbaceae</taxon>
        <taxon>Natrinema</taxon>
    </lineage>
</organism>
<dbReference type="EMBL" id="FMZP01000003">
    <property type="protein sequence ID" value="SDC37514.1"/>
    <property type="molecule type" value="Genomic_DNA"/>
</dbReference>
<evidence type="ECO:0000313" key="3">
    <source>
        <dbReference type="EMBL" id="SET03069.1"/>
    </source>
</evidence>
<sequence>MEITITTHDSEPVDVVTETAESERHHADSQPPEESPAETVVSPPERYQPQQLTIAVESNLPTEEGTDVAGPPPAFGPPGSW</sequence>
<feature type="region of interest" description="Disordered" evidence="1">
    <location>
        <begin position="57"/>
        <end position="81"/>
    </location>
</feature>
<evidence type="ECO:0000256" key="1">
    <source>
        <dbReference type="SAM" id="MobiDB-lite"/>
    </source>
</evidence>
<evidence type="ECO:0000313" key="5">
    <source>
        <dbReference type="Proteomes" id="UP000324021"/>
    </source>
</evidence>
<protein>
    <submittedName>
        <fullName evidence="2">Uncharacterized protein</fullName>
    </submittedName>
</protein>
<proteinExistence type="predicted"/>
<name>A0A1G6L2V6_9EURY</name>
<dbReference type="RefSeq" id="WP_092930452.1">
    <property type="nucleotide sequence ID" value="NZ_FMZP01000003.1"/>
</dbReference>
<gene>
    <name evidence="3" type="ORF">SAMN04488694_103139</name>
    <name evidence="2" type="ORF">SAMN05192552_1003169</name>
</gene>
<feature type="region of interest" description="Disordered" evidence="1">
    <location>
        <begin position="1"/>
        <end position="45"/>
    </location>
</feature>
<dbReference type="EMBL" id="FOIC01000003">
    <property type="protein sequence ID" value="SET03069.1"/>
    <property type="molecule type" value="Genomic_DNA"/>
</dbReference>
<dbReference type="AlphaFoldDB" id="A0A1G6L2V6"/>
<dbReference type="Proteomes" id="UP000324021">
    <property type="component" value="Unassembled WGS sequence"/>
</dbReference>
<reference evidence="4 5" key="2">
    <citation type="submission" date="2016-10" db="EMBL/GenBank/DDBJ databases">
        <authorList>
            <person name="Varghese N."/>
            <person name="Submissions S."/>
        </authorList>
    </citation>
    <scope>NUCLEOTIDE SEQUENCE [LARGE SCALE GENOMIC DNA]</scope>
    <source>
        <strain evidence="2 5">CDM_1</strain>
        <strain evidence="4">CDM_6</strain>
    </source>
</reference>
<feature type="compositionally biased region" description="Pro residues" evidence="1">
    <location>
        <begin position="70"/>
        <end position="81"/>
    </location>
</feature>
<evidence type="ECO:0000313" key="2">
    <source>
        <dbReference type="EMBL" id="SDC37514.1"/>
    </source>
</evidence>
<dbReference type="Proteomes" id="UP000199320">
    <property type="component" value="Unassembled WGS sequence"/>
</dbReference>
<keyword evidence="4" id="KW-1185">Reference proteome</keyword>